<dbReference type="EMBL" id="VTES01000003">
    <property type="protein sequence ID" value="TYS63966.1"/>
    <property type="molecule type" value="Genomic_DNA"/>
</dbReference>
<proteinExistence type="inferred from homology"/>
<keyword evidence="4 8" id="KW-0812">Transmembrane</keyword>
<evidence type="ECO:0000256" key="6">
    <source>
        <dbReference type="ARBA" id="ARBA00023136"/>
    </source>
</evidence>
<gene>
    <name evidence="11" type="ORF">FZD47_10715</name>
</gene>
<feature type="domain" description="Tyrosine-protein kinase G-rich" evidence="10">
    <location>
        <begin position="144"/>
        <end position="194"/>
    </location>
</feature>
<evidence type="ECO:0000259" key="10">
    <source>
        <dbReference type="Pfam" id="PF13807"/>
    </source>
</evidence>
<comment type="subcellular location">
    <subcellularLocation>
        <location evidence="1">Cell membrane</location>
        <topology evidence="1">Multi-pass membrane protein</topology>
    </subcellularLocation>
</comment>
<dbReference type="Pfam" id="PF02706">
    <property type="entry name" value="Wzz"/>
    <property type="match status" value="1"/>
</dbReference>
<protein>
    <submittedName>
        <fullName evidence="11">Capsular biosynthesis protein</fullName>
    </submittedName>
</protein>
<evidence type="ECO:0000313" key="11">
    <source>
        <dbReference type="EMBL" id="TYS63966.1"/>
    </source>
</evidence>
<evidence type="ECO:0000256" key="8">
    <source>
        <dbReference type="SAM" id="Phobius"/>
    </source>
</evidence>
<keyword evidence="3" id="KW-1003">Cell membrane</keyword>
<evidence type="ECO:0000259" key="9">
    <source>
        <dbReference type="Pfam" id="PF02706"/>
    </source>
</evidence>
<sequence>MEETISLKELFQTLRKRLNLIIVIALLAVIVSGVISYFFITPIYKASTQILVNQTKSEQSLYTQSEVQTNLQLINTYNVIMKSPAVLDVVVEELNLDMGTAALNQKITVQSENNSQVVTMSVEDEDPGKAAEIANKTAEVFKNKVQEFMNVDNVNIIAVAAVAENQTPIKPQPLLNIAIALVVGLMAGVGLAFLLEYLDNTVKTEQDIEKMLELPVLGVITKIDEEDVPAPRGNRTSRVRGESIGS</sequence>
<comment type="similarity">
    <text evidence="2">Belongs to the CpsC/CapA family.</text>
</comment>
<dbReference type="PANTHER" id="PTHR32309:SF13">
    <property type="entry name" value="FERRIC ENTEROBACTIN TRANSPORT PROTEIN FEPE"/>
    <property type="match status" value="1"/>
</dbReference>
<evidence type="ECO:0000256" key="3">
    <source>
        <dbReference type="ARBA" id="ARBA00022475"/>
    </source>
</evidence>
<dbReference type="InterPro" id="IPR032807">
    <property type="entry name" value="GNVR"/>
</dbReference>
<keyword evidence="6 8" id="KW-0472">Membrane</keyword>
<evidence type="ECO:0000256" key="2">
    <source>
        <dbReference type="ARBA" id="ARBA00006683"/>
    </source>
</evidence>
<dbReference type="InterPro" id="IPR003856">
    <property type="entry name" value="LPS_length_determ_N"/>
</dbReference>
<keyword evidence="5 8" id="KW-1133">Transmembrane helix</keyword>
<dbReference type="Pfam" id="PF13807">
    <property type="entry name" value="GNVR"/>
    <property type="match status" value="1"/>
</dbReference>
<dbReference type="RefSeq" id="WP_148949840.1">
    <property type="nucleotide sequence ID" value="NZ_VTES01000003.1"/>
</dbReference>
<comment type="caution">
    <text evidence="11">The sequence shown here is derived from an EMBL/GenBank/DDBJ whole genome shotgun (WGS) entry which is preliminary data.</text>
</comment>
<reference evidence="11 12" key="1">
    <citation type="submission" date="2019-08" db="EMBL/GenBank/DDBJ databases">
        <title>Bacillus genomes from the desert of Cuatro Cienegas, Coahuila.</title>
        <authorList>
            <person name="Olmedo-Alvarez G."/>
        </authorList>
    </citation>
    <scope>NUCLEOTIDE SEQUENCE [LARGE SCALE GENOMIC DNA]</scope>
    <source>
        <strain evidence="11 12">CH37_1T</strain>
    </source>
</reference>
<evidence type="ECO:0000313" key="12">
    <source>
        <dbReference type="Proteomes" id="UP000323732"/>
    </source>
</evidence>
<dbReference type="GO" id="GO:0005886">
    <property type="term" value="C:plasma membrane"/>
    <property type="evidence" value="ECO:0007669"/>
    <property type="project" value="UniProtKB-SubCell"/>
</dbReference>
<evidence type="ECO:0000256" key="7">
    <source>
        <dbReference type="SAM" id="MobiDB-lite"/>
    </source>
</evidence>
<dbReference type="AlphaFoldDB" id="A0A5D4SQ75"/>
<organism evidence="11 12">
    <name type="scientific">Bacillus infantis</name>
    <dbReference type="NCBI Taxonomy" id="324767"/>
    <lineage>
        <taxon>Bacteria</taxon>
        <taxon>Bacillati</taxon>
        <taxon>Bacillota</taxon>
        <taxon>Bacilli</taxon>
        <taxon>Bacillales</taxon>
        <taxon>Bacillaceae</taxon>
        <taxon>Bacillus</taxon>
    </lineage>
</organism>
<dbReference type="Proteomes" id="UP000323732">
    <property type="component" value="Unassembled WGS sequence"/>
</dbReference>
<feature type="transmembrane region" description="Helical" evidence="8">
    <location>
        <begin position="174"/>
        <end position="195"/>
    </location>
</feature>
<accession>A0A5D4SQ75</accession>
<evidence type="ECO:0000256" key="4">
    <source>
        <dbReference type="ARBA" id="ARBA00022692"/>
    </source>
</evidence>
<dbReference type="GO" id="GO:0004713">
    <property type="term" value="F:protein tyrosine kinase activity"/>
    <property type="evidence" value="ECO:0007669"/>
    <property type="project" value="TreeGrafter"/>
</dbReference>
<dbReference type="PANTHER" id="PTHR32309">
    <property type="entry name" value="TYROSINE-PROTEIN KINASE"/>
    <property type="match status" value="1"/>
</dbReference>
<name>A0A5D4SQ75_9BACI</name>
<evidence type="ECO:0000256" key="5">
    <source>
        <dbReference type="ARBA" id="ARBA00022989"/>
    </source>
</evidence>
<dbReference type="InterPro" id="IPR050445">
    <property type="entry name" value="Bact_polysacc_biosynth/exp"/>
</dbReference>
<feature type="transmembrane region" description="Helical" evidence="8">
    <location>
        <begin position="20"/>
        <end position="40"/>
    </location>
</feature>
<feature type="domain" description="Polysaccharide chain length determinant N-terminal" evidence="9">
    <location>
        <begin position="3"/>
        <end position="94"/>
    </location>
</feature>
<evidence type="ECO:0000256" key="1">
    <source>
        <dbReference type="ARBA" id="ARBA00004651"/>
    </source>
</evidence>
<feature type="region of interest" description="Disordered" evidence="7">
    <location>
        <begin position="227"/>
        <end position="246"/>
    </location>
</feature>